<reference evidence="1 2" key="1">
    <citation type="submission" date="2019-12" db="EMBL/GenBank/DDBJ databases">
        <title>Novel species isolated from a subtropical stream in China.</title>
        <authorList>
            <person name="Lu H."/>
        </authorList>
    </citation>
    <scope>NUCLEOTIDE SEQUENCE [LARGE SCALE GENOMIC DNA]</scope>
    <source>
        <strain evidence="1 2">DS3</strain>
    </source>
</reference>
<evidence type="ECO:0000313" key="2">
    <source>
        <dbReference type="Proteomes" id="UP000448575"/>
    </source>
</evidence>
<dbReference type="EMBL" id="WWCJ01000020">
    <property type="protein sequence ID" value="MYN04740.1"/>
    <property type="molecule type" value="Genomic_DNA"/>
</dbReference>
<accession>A0A6N9HMK8</accession>
<dbReference type="RefSeq" id="WP_161027699.1">
    <property type="nucleotide sequence ID" value="NZ_WWCJ01000020.1"/>
</dbReference>
<comment type="caution">
    <text evidence="1">The sequence shown here is derived from an EMBL/GenBank/DDBJ whole genome shotgun (WGS) entry which is preliminary data.</text>
</comment>
<dbReference type="Pfam" id="PF07793">
    <property type="entry name" value="DUF1631"/>
    <property type="match status" value="1"/>
</dbReference>
<proteinExistence type="predicted"/>
<dbReference type="AlphaFoldDB" id="A0A6N9HMK8"/>
<organism evidence="1 2">
    <name type="scientific">Pseudoduganella guangdongensis</name>
    <dbReference type="NCBI Taxonomy" id="2692179"/>
    <lineage>
        <taxon>Bacteria</taxon>
        <taxon>Pseudomonadati</taxon>
        <taxon>Pseudomonadota</taxon>
        <taxon>Betaproteobacteria</taxon>
        <taxon>Burkholderiales</taxon>
        <taxon>Oxalobacteraceae</taxon>
        <taxon>Telluria group</taxon>
        <taxon>Pseudoduganella</taxon>
    </lineage>
</organism>
<dbReference type="InterPro" id="IPR012434">
    <property type="entry name" value="DUF1631"/>
</dbReference>
<gene>
    <name evidence="1" type="ORF">GTP41_21840</name>
</gene>
<protein>
    <submittedName>
        <fullName evidence="1">DUF1631 family protein</fullName>
    </submittedName>
</protein>
<evidence type="ECO:0000313" key="1">
    <source>
        <dbReference type="EMBL" id="MYN04740.1"/>
    </source>
</evidence>
<keyword evidence="2" id="KW-1185">Reference proteome</keyword>
<name>A0A6N9HMK8_9BURK</name>
<dbReference type="Proteomes" id="UP000448575">
    <property type="component" value="Unassembled WGS sequence"/>
</dbReference>
<sequence>MQTLKRVLALAIEEAQTGFTTLCRRMTDRADEVLGEAVRTAPAADQRGAAACRVFLREQGATLRARMERAYASLLARAMQTMHTDLRTGLHDFRADTLTLVDDDVMTRQIEVERLLLRLRDADELSLGHLNLIIAQMHGDSEVRERENPFRPYLLARTLYDALHSMVEEEAHSKLLFDTLSQTMTAELGDFYTRLREVFESRGIRSRLLARPSALGRRERERRDWQRAAAGLADADQAMRRRVAALGAVRQHVEPNQELQELVFSLFNPAGMRRGARPAQAPAPLQIDGALRQLQSEHAAAAQASHAPLALRERLSGLPPGPQRVVAELAGMLFEFILNDELLPPPLRTQLCRLHTPFLRAALQDQSVLQNAHHPVRRLLDRIGSAAAGIGADSPLLQPLQGEVQRLVERVLQQYEHDPAVFADAELEFDGFLAGLLRECEPAVRRCMPAFERAVQVAPQVAAIADALRGQLETVSIDRRMVDFISGTWAQVMAHTQGREPDHSQLLPELVWSGQEKMLPEERAALMKMLPGLGRQLRAGLAMIGMPEATAQAALDQLVSLHMDVMSNKLPPATTPRLGIAALRERLGATVAQALAARDAGGADAGAAATAAALPGHSHFRAEFALHGQQVAVQPDPALSSAAHDEDWLQWARAGNGFELLSGENYMPLRLDAVAARNAGFLFTASGSPTPLVYSRAALLAALREGSLRPLEYAPLFERAVESLMTGAESLDASR</sequence>